<organism evidence="2 3">
    <name type="scientific">Pleurodeles waltl</name>
    <name type="common">Iberian ribbed newt</name>
    <dbReference type="NCBI Taxonomy" id="8319"/>
    <lineage>
        <taxon>Eukaryota</taxon>
        <taxon>Metazoa</taxon>
        <taxon>Chordata</taxon>
        <taxon>Craniata</taxon>
        <taxon>Vertebrata</taxon>
        <taxon>Euteleostomi</taxon>
        <taxon>Amphibia</taxon>
        <taxon>Batrachia</taxon>
        <taxon>Caudata</taxon>
        <taxon>Salamandroidea</taxon>
        <taxon>Salamandridae</taxon>
        <taxon>Pleurodelinae</taxon>
        <taxon>Pleurodeles</taxon>
    </lineage>
</organism>
<reference evidence="2" key="1">
    <citation type="journal article" date="2022" name="bioRxiv">
        <title>Sequencing and chromosome-scale assembly of the giantPleurodeles waltlgenome.</title>
        <authorList>
            <person name="Brown T."/>
            <person name="Elewa A."/>
            <person name="Iarovenko S."/>
            <person name="Subramanian E."/>
            <person name="Araus A.J."/>
            <person name="Petzold A."/>
            <person name="Susuki M."/>
            <person name="Suzuki K.-i.T."/>
            <person name="Hayashi T."/>
            <person name="Toyoda A."/>
            <person name="Oliveira C."/>
            <person name="Osipova E."/>
            <person name="Leigh N.D."/>
            <person name="Simon A."/>
            <person name="Yun M.H."/>
        </authorList>
    </citation>
    <scope>NUCLEOTIDE SEQUENCE</scope>
    <source>
        <strain evidence="2">20211129_DDA</strain>
        <tissue evidence="2">Liver</tissue>
    </source>
</reference>
<accession>A0AAV7PLQ1</accession>
<evidence type="ECO:0000256" key="1">
    <source>
        <dbReference type="SAM" id="MobiDB-lite"/>
    </source>
</evidence>
<keyword evidence="3" id="KW-1185">Reference proteome</keyword>
<gene>
    <name evidence="2" type="ORF">NDU88_005872</name>
</gene>
<sequence>MKAGAGLYSRDDMAAWVLEMLIQTALKQVFRLCRVACRCLGVAEAHMERMKECLGNILLVRGELSNSKEKVPAETDSQSPQCDGGGADRNPLRVCASRWAAMAHWRLNLTLPELQKYL</sequence>
<comment type="caution">
    <text evidence="2">The sequence shown here is derived from an EMBL/GenBank/DDBJ whole genome shotgun (WGS) entry which is preliminary data.</text>
</comment>
<evidence type="ECO:0000313" key="2">
    <source>
        <dbReference type="EMBL" id="KAJ1127473.1"/>
    </source>
</evidence>
<dbReference type="EMBL" id="JANPWB010000011">
    <property type="protein sequence ID" value="KAJ1127473.1"/>
    <property type="molecule type" value="Genomic_DNA"/>
</dbReference>
<dbReference type="AlphaFoldDB" id="A0AAV7PLQ1"/>
<feature type="region of interest" description="Disordered" evidence="1">
    <location>
        <begin position="68"/>
        <end position="88"/>
    </location>
</feature>
<name>A0AAV7PLQ1_PLEWA</name>
<protein>
    <submittedName>
        <fullName evidence="2">Uncharacterized protein</fullName>
    </submittedName>
</protein>
<dbReference type="Proteomes" id="UP001066276">
    <property type="component" value="Chromosome 7"/>
</dbReference>
<evidence type="ECO:0000313" key="3">
    <source>
        <dbReference type="Proteomes" id="UP001066276"/>
    </source>
</evidence>
<proteinExistence type="predicted"/>